<dbReference type="InterPro" id="IPR004006">
    <property type="entry name" value="DhaK_dom"/>
</dbReference>
<dbReference type="GO" id="GO:0019563">
    <property type="term" value="P:glycerol catabolic process"/>
    <property type="evidence" value="ECO:0007669"/>
    <property type="project" value="TreeGrafter"/>
</dbReference>
<dbReference type="FunFam" id="3.40.50.10440:FF:000001">
    <property type="entry name" value="Dihydroxyacetone kinase, DhaK subunit"/>
    <property type="match status" value="1"/>
</dbReference>
<dbReference type="PANTHER" id="PTHR28629">
    <property type="entry name" value="TRIOKINASE/FMN CYCLASE"/>
    <property type="match status" value="1"/>
</dbReference>
<dbReference type="FunFam" id="3.30.1180.20:FF:000001">
    <property type="entry name" value="Dihydroxyacetone kinase 1"/>
    <property type="match status" value="1"/>
</dbReference>
<reference evidence="8" key="1">
    <citation type="submission" date="2014-05" db="EMBL/GenBank/DDBJ databases">
        <title>The transcriptome of the halophilic microalga Tetraselmis sp. GSL018 isolated from the Great Salt Lake, Utah.</title>
        <authorList>
            <person name="Jinkerson R.E."/>
            <person name="D'Adamo S."/>
            <person name="Posewitz M.C."/>
        </authorList>
    </citation>
    <scope>NUCLEOTIDE SEQUENCE</scope>
    <source>
        <strain evidence="8">GSL018</strain>
    </source>
</reference>
<dbReference type="PROSITE" id="PS51481">
    <property type="entry name" value="DHAK"/>
    <property type="match status" value="1"/>
</dbReference>
<keyword evidence="4 8" id="KW-0418">Kinase</keyword>
<protein>
    <submittedName>
        <fullName evidence="8">Dihydroxyacetone kinase</fullName>
    </submittedName>
</protein>
<sequence length="571" mass="58894">MTTYAKKLINHSDKVLEDMFEGIQLSHPNLLRLEKHNVLVRKDYRSVGQHQVVIITGGGSGHEPAHAGFIGEGLVTASVCGGVFASPSSQAVLDTLRTVCGPAGCLLVVKNYTGDRINFGVAAEQAKSEGHNVAMVIVGEDVAVNAGEEVQNAITGRRGLSGTLFVHKVAGAAAASGCSLEEVRAEAEAAAASVGSMGVALSTCTLPGGRPSDRIGPGECEVGLGIHGEPGRAKQPVRSADEMMAQLVERILEVQPPRPASAGARPRVALMVNNLGGSSVMELYISARSAHKALTRAGVEVARVYTGTFMTSLEMAGVTVTVLSIDSLRLARLDAPTTAPAWPRVALEPGLSSAVSPTVPVAPAPSAAEKPPVMVLPESEGEAIRRKVEAACRTLVSLEGRLEELDRRVGDGDCGATFRRAAEAVLAKLPAMPVVEPDRLCSEAGGVVREVMGGTSGAILDIMLSSMAASLRDKPNDWRTAISRAVEGASFYGGAREGCRTMLDALIPAAREAAAGKTLAQVAAAAEAGAEATAAMPPLAGRSSYLRQEDTDGIPDPGAVAAAAALQAIYG</sequence>
<evidence type="ECO:0000256" key="5">
    <source>
        <dbReference type="ARBA" id="ARBA00022840"/>
    </source>
</evidence>
<feature type="domain" description="DhaK" evidence="7">
    <location>
        <begin position="11"/>
        <end position="342"/>
    </location>
</feature>
<evidence type="ECO:0000256" key="1">
    <source>
        <dbReference type="ARBA" id="ARBA00008757"/>
    </source>
</evidence>
<dbReference type="SUPFAM" id="SSF82549">
    <property type="entry name" value="DAK1/DegV-like"/>
    <property type="match status" value="1"/>
</dbReference>
<dbReference type="SUPFAM" id="SSF101473">
    <property type="entry name" value="DhaL-like"/>
    <property type="match status" value="1"/>
</dbReference>
<dbReference type="PROSITE" id="PS51480">
    <property type="entry name" value="DHAL"/>
    <property type="match status" value="1"/>
</dbReference>
<dbReference type="GO" id="GO:0005524">
    <property type="term" value="F:ATP binding"/>
    <property type="evidence" value="ECO:0007669"/>
    <property type="project" value="UniProtKB-KW"/>
</dbReference>
<feature type="domain" description="DhaL" evidence="6">
    <location>
        <begin position="382"/>
        <end position="571"/>
    </location>
</feature>
<evidence type="ECO:0000259" key="7">
    <source>
        <dbReference type="PROSITE" id="PS51481"/>
    </source>
</evidence>
<dbReference type="InterPro" id="IPR036117">
    <property type="entry name" value="DhaL_dom_sf"/>
</dbReference>
<comment type="similarity">
    <text evidence="1">Belongs to the dihydroxyacetone kinase (DAK) family.</text>
</comment>
<keyword evidence="5" id="KW-0067">ATP-binding</keyword>
<dbReference type="Gene3D" id="3.30.1180.20">
    <property type="entry name" value="Dihydroxyacetone kinase, domain 2"/>
    <property type="match status" value="1"/>
</dbReference>
<dbReference type="PANTHER" id="PTHR28629:SF4">
    <property type="entry name" value="TRIOKINASE_FMN CYCLASE"/>
    <property type="match status" value="1"/>
</dbReference>
<evidence type="ECO:0000313" key="8">
    <source>
        <dbReference type="EMBL" id="JAC79748.1"/>
    </source>
</evidence>
<dbReference type="Pfam" id="PF02734">
    <property type="entry name" value="Dak2"/>
    <property type="match status" value="1"/>
</dbReference>
<dbReference type="GO" id="GO:0005829">
    <property type="term" value="C:cytosol"/>
    <property type="evidence" value="ECO:0007669"/>
    <property type="project" value="TreeGrafter"/>
</dbReference>
<dbReference type="Gene3D" id="3.40.50.10440">
    <property type="entry name" value="Dihydroxyacetone kinase, domain 1"/>
    <property type="match status" value="1"/>
</dbReference>
<accession>A0A061S670</accession>
<proteinExistence type="inferred from homology"/>
<gene>
    <name evidence="8" type="primary">DAK1</name>
    <name evidence="8" type="ORF">TSPGSL018_11923</name>
</gene>
<dbReference type="InterPro" id="IPR004007">
    <property type="entry name" value="DhaL_dom"/>
</dbReference>
<evidence type="ECO:0000256" key="2">
    <source>
        <dbReference type="ARBA" id="ARBA00022679"/>
    </source>
</evidence>
<organism evidence="8">
    <name type="scientific">Tetraselmis sp. GSL018</name>
    <dbReference type="NCBI Taxonomy" id="582737"/>
    <lineage>
        <taxon>Eukaryota</taxon>
        <taxon>Viridiplantae</taxon>
        <taxon>Chlorophyta</taxon>
        <taxon>core chlorophytes</taxon>
        <taxon>Chlorodendrophyceae</taxon>
        <taxon>Chlorodendrales</taxon>
        <taxon>Chlorodendraceae</taxon>
        <taxon>Tetraselmis</taxon>
    </lineage>
</organism>
<name>A0A061S670_9CHLO</name>
<dbReference type="InterPro" id="IPR050861">
    <property type="entry name" value="Dihydroxyacetone_Kinase"/>
</dbReference>
<evidence type="ECO:0000256" key="3">
    <source>
        <dbReference type="ARBA" id="ARBA00022741"/>
    </source>
</evidence>
<keyword evidence="2" id="KW-0808">Transferase</keyword>
<dbReference type="Gene3D" id="1.25.40.340">
    <property type="match status" value="1"/>
</dbReference>
<dbReference type="GO" id="GO:0004371">
    <property type="term" value="F:glycerone kinase activity"/>
    <property type="evidence" value="ECO:0007669"/>
    <property type="project" value="InterPro"/>
</dbReference>
<dbReference type="AlphaFoldDB" id="A0A061S670"/>
<dbReference type="EMBL" id="GBEZ01005575">
    <property type="protein sequence ID" value="JAC79748.1"/>
    <property type="molecule type" value="Transcribed_RNA"/>
</dbReference>
<dbReference type="SMART" id="SM01120">
    <property type="entry name" value="Dak2"/>
    <property type="match status" value="1"/>
</dbReference>
<evidence type="ECO:0000256" key="4">
    <source>
        <dbReference type="ARBA" id="ARBA00022777"/>
    </source>
</evidence>
<keyword evidence="3" id="KW-0547">Nucleotide-binding</keyword>
<evidence type="ECO:0000259" key="6">
    <source>
        <dbReference type="PROSITE" id="PS51480"/>
    </source>
</evidence>
<dbReference type="FunFam" id="1.25.40.340:FF:000002">
    <property type="entry name" value="Dihydroxyacetone kinase, L subunit"/>
    <property type="match status" value="1"/>
</dbReference>
<dbReference type="Pfam" id="PF02733">
    <property type="entry name" value="Dak1"/>
    <property type="match status" value="1"/>
</dbReference>